<keyword evidence="2" id="KW-1185">Reference proteome</keyword>
<sequence>MFFRKSALSFLYFAYLCFGLVGALRVPSDAIVRRQEASSTVVAALSAPTSITTTNIIQTANGPMTETCILTFTPVGESIQEVQNCTMSMGSSEVSSTVIPPSETSAGIESTSATPTAAAAFVMPGRSLEVLPVGLGVFGGISAIVVIVVAVVTYERTQYRKAFRLRKQAQSDAMNAYSFIQKKCV</sequence>
<dbReference type="EMBL" id="MU267603">
    <property type="protein sequence ID" value="KAH7915165.1"/>
    <property type="molecule type" value="Genomic_DNA"/>
</dbReference>
<comment type="caution">
    <text evidence="1">The sequence shown here is derived from an EMBL/GenBank/DDBJ whole genome shotgun (WGS) entry which is preliminary data.</text>
</comment>
<protein>
    <submittedName>
        <fullName evidence="1">Uncharacterized protein</fullName>
    </submittedName>
</protein>
<gene>
    <name evidence="1" type="ORF">BJ138DRAFT_998374</name>
</gene>
<dbReference type="Proteomes" id="UP000790377">
    <property type="component" value="Unassembled WGS sequence"/>
</dbReference>
<name>A0ACB8ANW5_9AGAM</name>
<reference evidence="1" key="1">
    <citation type="journal article" date="2021" name="New Phytol.">
        <title>Evolutionary innovations through gain and loss of genes in the ectomycorrhizal Boletales.</title>
        <authorList>
            <person name="Wu G."/>
            <person name="Miyauchi S."/>
            <person name="Morin E."/>
            <person name="Kuo A."/>
            <person name="Drula E."/>
            <person name="Varga T."/>
            <person name="Kohler A."/>
            <person name="Feng B."/>
            <person name="Cao Y."/>
            <person name="Lipzen A."/>
            <person name="Daum C."/>
            <person name="Hundley H."/>
            <person name="Pangilinan J."/>
            <person name="Johnson J."/>
            <person name="Barry K."/>
            <person name="LaButti K."/>
            <person name="Ng V."/>
            <person name="Ahrendt S."/>
            <person name="Min B."/>
            <person name="Choi I.G."/>
            <person name="Park H."/>
            <person name="Plett J.M."/>
            <person name="Magnuson J."/>
            <person name="Spatafora J.W."/>
            <person name="Nagy L.G."/>
            <person name="Henrissat B."/>
            <person name="Grigoriev I.V."/>
            <person name="Yang Z.L."/>
            <person name="Xu J."/>
            <person name="Martin F.M."/>
        </authorList>
    </citation>
    <scope>NUCLEOTIDE SEQUENCE</scope>
    <source>
        <strain evidence="1">ATCC 28755</strain>
    </source>
</reference>
<evidence type="ECO:0000313" key="1">
    <source>
        <dbReference type="EMBL" id="KAH7915165.1"/>
    </source>
</evidence>
<accession>A0ACB8ANW5</accession>
<proteinExistence type="predicted"/>
<organism evidence="1 2">
    <name type="scientific">Hygrophoropsis aurantiaca</name>
    <dbReference type="NCBI Taxonomy" id="72124"/>
    <lineage>
        <taxon>Eukaryota</taxon>
        <taxon>Fungi</taxon>
        <taxon>Dikarya</taxon>
        <taxon>Basidiomycota</taxon>
        <taxon>Agaricomycotina</taxon>
        <taxon>Agaricomycetes</taxon>
        <taxon>Agaricomycetidae</taxon>
        <taxon>Boletales</taxon>
        <taxon>Coniophorineae</taxon>
        <taxon>Hygrophoropsidaceae</taxon>
        <taxon>Hygrophoropsis</taxon>
    </lineage>
</organism>
<evidence type="ECO:0000313" key="2">
    <source>
        <dbReference type="Proteomes" id="UP000790377"/>
    </source>
</evidence>